<dbReference type="RefSeq" id="XP_001732519.1">
    <property type="nucleotide sequence ID" value="XM_001732467.1"/>
</dbReference>
<dbReference type="PANTHER" id="PTHR43190:SF3">
    <property type="entry name" value="N-ACETYL-D-GLUCOSAMINE KINASE"/>
    <property type="match status" value="1"/>
</dbReference>
<dbReference type="InParanoid" id="A8PSP5"/>
<dbReference type="GeneID" id="5856825"/>
<name>A8PSP5_MALGO</name>
<dbReference type="PANTHER" id="PTHR43190">
    <property type="entry name" value="N-ACETYL-D-GLUCOSAMINE KINASE"/>
    <property type="match status" value="1"/>
</dbReference>
<evidence type="ECO:0000313" key="7">
    <source>
        <dbReference type="Proteomes" id="UP000008837"/>
    </source>
</evidence>
<evidence type="ECO:0000256" key="4">
    <source>
        <dbReference type="ARBA" id="ARBA00031123"/>
    </source>
</evidence>
<dbReference type="EMBL" id="AAYY01000001">
    <property type="protein sequence ID" value="EDP45305.1"/>
    <property type="molecule type" value="Genomic_DNA"/>
</dbReference>
<dbReference type="OMA" id="CGNCATL"/>
<dbReference type="STRING" id="425265.A8PSP5"/>
<dbReference type="InterPro" id="IPR052519">
    <property type="entry name" value="Euk-type_GlcNAc_Kinase"/>
</dbReference>
<protein>
    <recommendedName>
        <fullName evidence="3">N-acetyl-D-glucosamine kinase</fullName>
        <ecNumber evidence="2">2.7.1.59</ecNumber>
    </recommendedName>
    <alternativeName>
        <fullName evidence="4">GlcNAc kinase</fullName>
    </alternativeName>
</protein>
<dbReference type="Pfam" id="PF01869">
    <property type="entry name" value="BcrAD_BadFG"/>
    <property type="match status" value="1"/>
</dbReference>
<evidence type="ECO:0000313" key="6">
    <source>
        <dbReference type="EMBL" id="EDP45305.1"/>
    </source>
</evidence>
<dbReference type="Proteomes" id="UP000008837">
    <property type="component" value="Unassembled WGS sequence"/>
</dbReference>
<dbReference type="AlphaFoldDB" id="A8PSP5"/>
<dbReference type="SUPFAM" id="SSF53067">
    <property type="entry name" value="Actin-like ATPase domain"/>
    <property type="match status" value="2"/>
</dbReference>
<dbReference type="EC" id="2.7.1.59" evidence="2"/>
<organism evidence="6 7">
    <name type="scientific">Malassezia globosa (strain ATCC MYA-4612 / CBS 7966)</name>
    <name type="common">Dandruff-associated fungus</name>
    <dbReference type="NCBI Taxonomy" id="425265"/>
    <lineage>
        <taxon>Eukaryota</taxon>
        <taxon>Fungi</taxon>
        <taxon>Dikarya</taxon>
        <taxon>Basidiomycota</taxon>
        <taxon>Ustilaginomycotina</taxon>
        <taxon>Malasseziomycetes</taxon>
        <taxon>Malasseziales</taxon>
        <taxon>Malasseziaceae</taxon>
        <taxon>Malassezia</taxon>
    </lineage>
</organism>
<evidence type="ECO:0000256" key="1">
    <source>
        <dbReference type="ARBA" id="ARBA00006198"/>
    </source>
</evidence>
<dbReference type="CDD" id="cd24007">
    <property type="entry name" value="ASKHA_NBD_eukNAGK-like"/>
    <property type="match status" value="1"/>
</dbReference>
<dbReference type="InterPro" id="IPR002731">
    <property type="entry name" value="ATPase_BadF"/>
</dbReference>
<comment type="similarity">
    <text evidence="1">Belongs to the eukaryotic-type N-acetylglucosamine kinase family.</text>
</comment>
<comment type="caution">
    <text evidence="6">The sequence shown here is derived from an EMBL/GenBank/DDBJ whole genome shotgun (WGS) entry which is preliminary data.</text>
</comment>
<gene>
    <name evidence="6" type="ORF">MGL_0294</name>
</gene>
<dbReference type="OrthoDB" id="311172at2759"/>
<feature type="domain" description="ATPase BadF/BadG/BcrA/BcrD type" evidence="5">
    <location>
        <begin position="8"/>
        <end position="290"/>
    </location>
</feature>
<dbReference type="KEGG" id="mgl:MGL_0294"/>
<accession>A8PSP5</accession>
<evidence type="ECO:0000259" key="5">
    <source>
        <dbReference type="Pfam" id="PF01869"/>
    </source>
</evidence>
<dbReference type="VEuPathDB" id="FungiDB:MGL_0294"/>
<evidence type="ECO:0000256" key="3">
    <source>
        <dbReference type="ARBA" id="ARBA00014974"/>
    </source>
</evidence>
<evidence type="ECO:0000256" key="2">
    <source>
        <dbReference type="ARBA" id="ARBA00012122"/>
    </source>
</evidence>
<sequence length="311" mass="32567">MSGFFVAVDAGGTSTEAALTDEHDHVVARGSAGPGSYAAMPLNVWTRVIQSAVQDACSSIASVSQPLVLRHIWIGSAGIDTPTSVHDATNALRQIFGPTTALTVTNDAALLCTHNEGKASVVAIAGTGSVVLAFDVQRTLIKRVGGLGWILGDDGSAYALGRAVLRAVVDAYPLPSTTLASACLTAWHMPSASCVTDLLKTLYSNDNAKARIASLAPVVVQAAMSGDALAKHIVHTQAKLMAQQIMRAAHSLEQTCIASRPALRLGGSLFHVDAYRDYVMQEIQEKNYSSVAVVHDICGTAAAALRTMPYQ</sequence>
<keyword evidence="7" id="KW-1185">Reference proteome</keyword>
<reference evidence="6 7" key="1">
    <citation type="journal article" date="2007" name="Proc. Natl. Acad. Sci. U.S.A.">
        <title>Dandruff-associated Malassezia genomes reveal convergent and divergent virulence traits shared with plant and human fungal pathogens.</title>
        <authorList>
            <person name="Xu J."/>
            <person name="Saunders C.W."/>
            <person name="Hu P."/>
            <person name="Grant R.A."/>
            <person name="Boekhout T."/>
            <person name="Kuramae E.E."/>
            <person name="Kronstad J.W."/>
            <person name="Deangelis Y.M."/>
            <person name="Reeder N.L."/>
            <person name="Johnstone K.R."/>
            <person name="Leland M."/>
            <person name="Fieno A.M."/>
            <person name="Begley W.M."/>
            <person name="Sun Y."/>
            <person name="Lacey M.P."/>
            <person name="Chaudhary T."/>
            <person name="Keough T."/>
            <person name="Chu L."/>
            <person name="Sears R."/>
            <person name="Yuan B."/>
            <person name="Dawson T.L.Jr."/>
        </authorList>
    </citation>
    <scope>NUCLEOTIDE SEQUENCE [LARGE SCALE GENOMIC DNA]</scope>
    <source>
        <strain evidence="7">ATCC MYA-4612 / CBS 7966</strain>
    </source>
</reference>
<proteinExistence type="inferred from homology"/>
<dbReference type="Gene3D" id="3.30.420.40">
    <property type="match status" value="2"/>
</dbReference>
<dbReference type="InterPro" id="IPR043129">
    <property type="entry name" value="ATPase_NBD"/>
</dbReference>
<dbReference type="GO" id="GO:0045127">
    <property type="term" value="F:N-acetylglucosamine kinase activity"/>
    <property type="evidence" value="ECO:0007669"/>
    <property type="project" value="UniProtKB-EC"/>
</dbReference>